<accession>A0A1A9MCW2</accession>
<gene>
    <name evidence="3" type="ORF">A7D17_16030</name>
    <name evidence="2" type="ORF">VB146_05320</name>
</gene>
<evidence type="ECO:0000313" key="3">
    <source>
        <dbReference type="EMBL" id="OAG67696.1"/>
    </source>
</evidence>
<keyword evidence="5" id="KW-1185">Reference proteome</keyword>
<evidence type="ECO:0000256" key="1">
    <source>
        <dbReference type="SAM" id="Phobius"/>
    </source>
</evidence>
<keyword evidence="1" id="KW-0472">Membrane</keyword>
<evidence type="ECO:0000313" key="5">
    <source>
        <dbReference type="Proteomes" id="UP001303614"/>
    </source>
</evidence>
<name>A0A1A9MCW2_9XANT</name>
<keyword evidence="1" id="KW-0812">Transmembrane</keyword>
<comment type="caution">
    <text evidence="3">The sequence shown here is derived from an EMBL/GenBank/DDBJ whole genome shotgun (WGS) entry which is preliminary data.</text>
</comment>
<feature type="transmembrane region" description="Helical" evidence="1">
    <location>
        <begin position="7"/>
        <end position="29"/>
    </location>
</feature>
<reference evidence="2 5" key="2">
    <citation type="submission" date="2023-12" db="EMBL/GenBank/DDBJ databases">
        <title>Genome sequencing of Xanthomonas floridensis.</title>
        <authorList>
            <person name="Greer S."/>
            <person name="Harrison J."/>
            <person name="Grant M."/>
            <person name="Vicente J."/>
            <person name="Studholme D."/>
        </authorList>
    </citation>
    <scope>NUCLEOTIDE SEQUENCE [LARGE SCALE GENOMIC DNA]</scope>
    <source>
        <strain evidence="2 5">WHRI 8848</strain>
    </source>
</reference>
<keyword evidence="1" id="KW-1133">Transmembrane helix</keyword>
<dbReference type="EMBL" id="LXNG01000014">
    <property type="protein sequence ID" value="OAG67696.1"/>
    <property type="molecule type" value="Genomic_DNA"/>
</dbReference>
<dbReference type="AlphaFoldDB" id="A0A1A9MCW2"/>
<evidence type="ECO:0000313" key="2">
    <source>
        <dbReference type="EMBL" id="MEA5123298.1"/>
    </source>
</evidence>
<organism evidence="3 4">
    <name type="scientific">Xanthomonas floridensis</name>
    <dbReference type="NCBI Taxonomy" id="1843580"/>
    <lineage>
        <taxon>Bacteria</taxon>
        <taxon>Pseudomonadati</taxon>
        <taxon>Pseudomonadota</taxon>
        <taxon>Gammaproteobacteria</taxon>
        <taxon>Lysobacterales</taxon>
        <taxon>Lysobacteraceae</taxon>
        <taxon>Xanthomonas</taxon>
    </lineage>
</organism>
<sequence length="89" mass="10150">MDIPLKYRAWFIAFGLLFSVPTSYLGYLWQTGKHAKQQVNCIEDIYTADYSSMETIELANANFMACQKAVDPNKGTVPFLRDELKRAGH</sequence>
<dbReference type="EMBL" id="JAYFSO010000005">
    <property type="protein sequence ID" value="MEA5123298.1"/>
    <property type="molecule type" value="Genomic_DNA"/>
</dbReference>
<dbReference type="OrthoDB" id="6639581at2"/>
<proteinExistence type="predicted"/>
<evidence type="ECO:0000313" key="4">
    <source>
        <dbReference type="Proteomes" id="UP000077659"/>
    </source>
</evidence>
<dbReference type="STRING" id="1843580.A7D17_16030"/>
<dbReference type="RefSeq" id="WP_064508846.1">
    <property type="nucleotide sequence ID" value="NZ_JAYFSN010000017.1"/>
</dbReference>
<dbReference type="Proteomes" id="UP001303614">
    <property type="component" value="Unassembled WGS sequence"/>
</dbReference>
<dbReference type="Proteomes" id="UP000077659">
    <property type="component" value="Unassembled WGS sequence"/>
</dbReference>
<reference evidence="3 4" key="1">
    <citation type="submission" date="2016-05" db="EMBL/GenBank/DDBJ databases">
        <title>Pathogenic, phenotypic and molecular characterisation of Xanthomonas nasturtii sp. nov. and Xanthomonas floridensis sp. nov., new species of Xanthomonas associated with watercress production in Florida.</title>
        <authorList>
            <person name="Vicente J.G."/>
            <person name="Rothwell S."/>
            <person name="Holub E.B."/>
            <person name="Studholme D.J."/>
        </authorList>
    </citation>
    <scope>NUCLEOTIDE SEQUENCE [LARGE SCALE GENOMIC DNA]</scope>
    <source>
        <strain evidence="3 4">WHRI 8848</strain>
    </source>
</reference>
<protein>
    <submittedName>
        <fullName evidence="3">Uncharacterized protein</fullName>
    </submittedName>
</protein>